<evidence type="ECO:0000313" key="1">
    <source>
        <dbReference type="EMBL" id="CAJ1952595.1"/>
    </source>
</evidence>
<reference evidence="1" key="1">
    <citation type="submission" date="2023-10" db="EMBL/GenBank/DDBJ databases">
        <authorList>
            <person name="Domelevo Entfellner J.-B."/>
        </authorList>
    </citation>
    <scope>NUCLEOTIDE SEQUENCE</scope>
</reference>
<sequence>MIKIPYSTSIAKPNDHAFPRNIRTKLLTDKASYVEKGLQVVVARKSEIRVCDSEGDKIERSSFNDNIKDKYCAKYDHHACVMFKQKALEPSKTLKKR</sequence>
<dbReference type="Proteomes" id="UP001189624">
    <property type="component" value="Chromosome 4"/>
</dbReference>
<protein>
    <submittedName>
        <fullName evidence="1">Uncharacterized protein</fullName>
    </submittedName>
</protein>
<name>A0AA86T6F9_9FABA</name>
<organism evidence="1 2">
    <name type="scientific">Sphenostylis stenocarpa</name>
    <dbReference type="NCBI Taxonomy" id="92480"/>
    <lineage>
        <taxon>Eukaryota</taxon>
        <taxon>Viridiplantae</taxon>
        <taxon>Streptophyta</taxon>
        <taxon>Embryophyta</taxon>
        <taxon>Tracheophyta</taxon>
        <taxon>Spermatophyta</taxon>
        <taxon>Magnoliopsida</taxon>
        <taxon>eudicotyledons</taxon>
        <taxon>Gunneridae</taxon>
        <taxon>Pentapetalae</taxon>
        <taxon>rosids</taxon>
        <taxon>fabids</taxon>
        <taxon>Fabales</taxon>
        <taxon>Fabaceae</taxon>
        <taxon>Papilionoideae</taxon>
        <taxon>50 kb inversion clade</taxon>
        <taxon>NPAAA clade</taxon>
        <taxon>indigoferoid/millettioid clade</taxon>
        <taxon>Phaseoleae</taxon>
        <taxon>Sphenostylis</taxon>
    </lineage>
</organism>
<dbReference type="EMBL" id="OY731401">
    <property type="protein sequence ID" value="CAJ1952595.1"/>
    <property type="molecule type" value="Genomic_DNA"/>
</dbReference>
<proteinExistence type="predicted"/>
<evidence type="ECO:0000313" key="2">
    <source>
        <dbReference type="Proteomes" id="UP001189624"/>
    </source>
</evidence>
<accession>A0AA86T6F9</accession>
<dbReference type="AlphaFoldDB" id="A0AA86T6F9"/>
<keyword evidence="2" id="KW-1185">Reference proteome</keyword>
<dbReference type="Gramene" id="rna-AYBTSS11_LOCUS15379">
    <property type="protein sequence ID" value="CAJ1952595.1"/>
    <property type="gene ID" value="gene-AYBTSS11_LOCUS15379"/>
</dbReference>
<gene>
    <name evidence="1" type="ORF">AYBTSS11_LOCUS15379</name>
</gene>